<dbReference type="GO" id="GO:0003677">
    <property type="term" value="F:DNA binding"/>
    <property type="evidence" value="ECO:0007669"/>
    <property type="project" value="InterPro"/>
</dbReference>
<dbReference type="EMBL" id="JARIHO010000050">
    <property type="protein sequence ID" value="KAJ7321661.1"/>
    <property type="molecule type" value="Genomic_DNA"/>
</dbReference>
<organism evidence="2 3">
    <name type="scientific">Mycena albidolilacea</name>
    <dbReference type="NCBI Taxonomy" id="1033008"/>
    <lineage>
        <taxon>Eukaryota</taxon>
        <taxon>Fungi</taxon>
        <taxon>Dikarya</taxon>
        <taxon>Basidiomycota</taxon>
        <taxon>Agaricomycotina</taxon>
        <taxon>Agaricomycetes</taxon>
        <taxon>Agaricomycetidae</taxon>
        <taxon>Agaricales</taxon>
        <taxon>Marasmiineae</taxon>
        <taxon>Mycenaceae</taxon>
        <taxon>Mycena</taxon>
    </lineage>
</organism>
<feature type="region of interest" description="Disordered" evidence="1">
    <location>
        <begin position="1"/>
        <end position="58"/>
    </location>
</feature>
<dbReference type="Proteomes" id="UP001218218">
    <property type="component" value="Unassembled WGS sequence"/>
</dbReference>
<feature type="compositionally biased region" description="Low complexity" evidence="1">
    <location>
        <begin position="41"/>
        <end position="58"/>
    </location>
</feature>
<feature type="region of interest" description="Disordered" evidence="1">
    <location>
        <begin position="415"/>
        <end position="454"/>
    </location>
</feature>
<feature type="compositionally biased region" description="Polar residues" evidence="1">
    <location>
        <begin position="10"/>
        <end position="22"/>
    </location>
</feature>
<accession>A0AAD6ZG83</accession>
<dbReference type="AlphaFoldDB" id="A0AAD6ZG83"/>
<gene>
    <name evidence="2" type="ORF">DFH08DRAFT_818522</name>
</gene>
<name>A0AAD6ZG83_9AGAR</name>
<dbReference type="InterPro" id="IPR011010">
    <property type="entry name" value="DNA_brk_join_enz"/>
</dbReference>
<feature type="compositionally biased region" description="Basic residues" evidence="1">
    <location>
        <begin position="24"/>
        <end position="40"/>
    </location>
</feature>
<dbReference type="SUPFAM" id="SSF56349">
    <property type="entry name" value="DNA breaking-rejoining enzymes"/>
    <property type="match status" value="1"/>
</dbReference>
<reference evidence="2" key="1">
    <citation type="submission" date="2023-03" db="EMBL/GenBank/DDBJ databases">
        <title>Massive genome expansion in bonnet fungi (Mycena s.s.) driven by repeated elements and novel gene families across ecological guilds.</title>
        <authorList>
            <consortium name="Lawrence Berkeley National Laboratory"/>
            <person name="Harder C.B."/>
            <person name="Miyauchi S."/>
            <person name="Viragh M."/>
            <person name="Kuo A."/>
            <person name="Thoen E."/>
            <person name="Andreopoulos B."/>
            <person name="Lu D."/>
            <person name="Skrede I."/>
            <person name="Drula E."/>
            <person name="Henrissat B."/>
            <person name="Morin E."/>
            <person name="Kohler A."/>
            <person name="Barry K."/>
            <person name="LaButti K."/>
            <person name="Morin E."/>
            <person name="Salamov A."/>
            <person name="Lipzen A."/>
            <person name="Mereny Z."/>
            <person name="Hegedus B."/>
            <person name="Baldrian P."/>
            <person name="Stursova M."/>
            <person name="Weitz H."/>
            <person name="Taylor A."/>
            <person name="Grigoriev I.V."/>
            <person name="Nagy L.G."/>
            <person name="Martin F."/>
            <person name="Kauserud H."/>
        </authorList>
    </citation>
    <scope>NUCLEOTIDE SEQUENCE</scope>
    <source>
        <strain evidence="2">CBHHK002</strain>
    </source>
</reference>
<proteinExistence type="predicted"/>
<keyword evidence="3" id="KW-1185">Reference proteome</keyword>
<evidence type="ECO:0000313" key="3">
    <source>
        <dbReference type="Proteomes" id="UP001218218"/>
    </source>
</evidence>
<comment type="caution">
    <text evidence="2">The sequence shown here is derived from an EMBL/GenBank/DDBJ whole genome shotgun (WGS) entry which is preliminary data.</text>
</comment>
<protein>
    <submittedName>
        <fullName evidence="2">Uncharacterized protein</fullName>
    </submittedName>
</protein>
<evidence type="ECO:0000313" key="2">
    <source>
        <dbReference type="EMBL" id="KAJ7321661.1"/>
    </source>
</evidence>
<sequence length="554" mass="62588">MPPLHRSSRGKTSSQPVSSTPLAKSKKARKETKKSSKAKAVKPAVSTTNLPSTSSLLENSRQTTDEWYKAAHTKQGYANYVKSGKKWLEDWTSEGRLEDEISEDAFDVITGQTPLALRALTAYKCEHLEQSFASAEGLRSAFKDYFERVCGCQGDFWKYNPHTKKWEGNPVFESGFRTYYESLKNRHNRTGTATQALPMVPADLKIIMEYLDSAEAVKYFTKTQRLYFKAFVTTAFTLWTRNGELVNLQFKDIKLDLRSRTEIPYHEFSLIFRKTNKDPTKVQKYMVQIDTSHPEIDCYTHVYRFLWADRKWSLKAVNWWGGWSSNENVGTLMRYLLDELMAYEEGFSDIMMEDRVIDRHETFMGEDEAAPISKADLLKFETTILAKIQGVVSGTGASLSGASSGANLTVPAMTLQSGPTLNDVPAAPSSPPSSGSNPTPLSPPAYTPRPSRIPETTSLDDALTYWNHGAPAKGLDVPLKDWATLFKSSDHKSEAVKFDNIRFVCEEFRIHCNGDFAAFEEKIPGLRQRFTMLMKAVRAERKLRGDTKARNSKK</sequence>
<evidence type="ECO:0000256" key="1">
    <source>
        <dbReference type="SAM" id="MobiDB-lite"/>
    </source>
</evidence>